<feature type="region of interest" description="Disordered" evidence="2">
    <location>
        <begin position="289"/>
        <end position="310"/>
    </location>
</feature>
<name>A0A6B0T6R6_9EURY</name>
<accession>A0A6B0T6R6</accession>
<dbReference type="PANTHER" id="PTHR34227">
    <property type="entry name" value="CHAPERONE PROTEIN YCDY"/>
    <property type="match status" value="1"/>
</dbReference>
<dbReference type="Proteomes" id="UP000466535">
    <property type="component" value="Unassembled WGS sequence"/>
</dbReference>
<protein>
    <submittedName>
        <fullName evidence="3">Dehydrogenase</fullName>
    </submittedName>
</protein>
<organism evidence="3 4">
    <name type="scientific">Halovenus carboxidivorans</name>
    <dbReference type="NCBI Taxonomy" id="2692199"/>
    <lineage>
        <taxon>Archaea</taxon>
        <taxon>Methanobacteriati</taxon>
        <taxon>Methanobacteriota</taxon>
        <taxon>Stenosarchaea group</taxon>
        <taxon>Halobacteria</taxon>
        <taxon>Halobacteriales</taxon>
        <taxon>Haloarculaceae</taxon>
        <taxon>Halovenus</taxon>
    </lineage>
</organism>
<dbReference type="InterPro" id="IPR036411">
    <property type="entry name" value="TorD-like_sf"/>
</dbReference>
<feature type="compositionally biased region" description="Polar residues" evidence="2">
    <location>
        <begin position="1"/>
        <end position="12"/>
    </location>
</feature>
<dbReference type="Gene3D" id="1.10.3480.10">
    <property type="entry name" value="TorD-like"/>
    <property type="match status" value="1"/>
</dbReference>
<comment type="caution">
    <text evidence="3">The sequence shown here is derived from an EMBL/GenBank/DDBJ whole genome shotgun (WGS) entry which is preliminary data.</text>
</comment>
<dbReference type="OrthoDB" id="320758at2157"/>
<dbReference type="AlphaFoldDB" id="A0A6B0T6R6"/>
<sequence>MGNILGSGTPTQRPGPEASEESELTGVPTYEAAPENAVDRARLYSLCSLALDRPGDQLTAMLSADEFGPELLDAAGGLDDPDLTRAAEQVADVAADSEGDELYGQWGSLFGIEEGVTVSPYELTYLPGPLMTATRELADIAGFYKAFDLTIADGENDRKDHVIFQTEFLSDLALREAELKRRGDDEGIEIVVGARRAFVEEHLGRWYWRFAEEVNKQDGGFYAAVANLLAVVVETEIDRLDVDPDWVPDDPEVIEWNEDLFGDSGRGCGGCGGSGDGEMDQHINGMRGEVPAGPEEFGLGPDEFERSGPE</sequence>
<keyword evidence="4" id="KW-1185">Reference proteome</keyword>
<dbReference type="Pfam" id="PF02613">
    <property type="entry name" value="Nitrate_red_del"/>
    <property type="match status" value="1"/>
</dbReference>
<proteinExistence type="predicted"/>
<evidence type="ECO:0000313" key="3">
    <source>
        <dbReference type="EMBL" id="MXR50972.1"/>
    </source>
</evidence>
<gene>
    <name evidence="3" type="ORF">GRX03_05030</name>
</gene>
<dbReference type="RefSeq" id="WP_159763053.1">
    <property type="nucleotide sequence ID" value="NZ_WUUT01000001.1"/>
</dbReference>
<dbReference type="PANTHER" id="PTHR34227:SF1">
    <property type="entry name" value="DIMETHYL SULFOXIDE REDUCTASE CHAPERONE-RELATED"/>
    <property type="match status" value="1"/>
</dbReference>
<dbReference type="InterPro" id="IPR050289">
    <property type="entry name" value="TorD/DmsD_chaperones"/>
</dbReference>
<dbReference type="InterPro" id="IPR020945">
    <property type="entry name" value="DMSO/NO3_reduct_chaperone"/>
</dbReference>
<dbReference type="SUPFAM" id="SSF89155">
    <property type="entry name" value="TorD-like"/>
    <property type="match status" value="1"/>
</dbReference>
<evidence type="ECO:0000256" key="2">
    <source>
        <dbReference type="SAM" id="MobiDB-lite"/>
    </source>
</evidence>
<feature type="region of interest" description="Disordered" evidence="2">
    <location>
        <begin position="1"/>
        <end position="27"/>
    </location>
</feature>
<evidence type="ECO:0000256" key="1">
    <source>
        <dbReference type="ARBA" id="ARBA00023186"/>
    </source>
</evidence>
<keyword evidence="1" id="KW-0143">Chaperone</keyword>
<dbReference type="EMBL" id="WUUT01000001">
    <property type="protein sequence ID" value="MXR50972.1"/>
    <property type="molecule type" value="Genomic_DNA"/>
</dbReference>
<reference evidence="3 4" key="1">
    <citation type="submission" date="2019-12" db="EMBL/GenBank/DDBJ databases">
        <title>Isolation and characterization of three novel carbon monoxide-oxidizing members of Halobacteria from salione crusts and soils.</title>
        <authorList>
            <person name="Myers M.R."/>
            <person name="King G.M."/>
        </authorList>
    </citation>
    <scope>NUCLEOTIDE SEQUENCE [LARGE SCALE GENOMIC DNA]</scope>
    <source>
        <strain evidence="3 4">WSH3</strain>
    </source>
</reference>
<evidence type="ECO:0000313" key="4">
    <source>
        <dbReference type="Proteomes" id="UP000466535"/>
    </source>
</evidence>